<dbReference type="GO" id="GO:0006355">
    <property type="term" value="P:regulation of DNA-templated transcription"/>
    <property type="evidence" value="ECO:0007669"/>
    <property type="project" value="InterPro"/>
</dbReference>
<organism evidence="2">
    <name type="scientific">human gut metagenome</name>
    <dbReference type="NCBI Taxonomy" id="408170"/>
    <lineage>
        <taxon>unclassified sequences</taxon>
        <taxon>metagenomes</taxon>
        <taxon>organismal metagenomes</taxon>
    </lineage>
</organism>
<dbReference type="Gene3D" id="2.60.120.10">
    <property type="entry name" value="Jelly Rolls"/>
    <property type="match status" value="1"/>
</dbReference>
<dbReference type="PRINTS" id="PR00034">
    <property type="entry name" value="HTHCRP"/>
</dbReference>
<accession>K1T175</accession>
<comment type="caution">
    <text evidence="2">The sequence shown here is derived from an EMBL/GenBank/DDBJ whole genome shotgun (WGS) entry which is preliminary data.</text>
</comment>
<dbReference type="InterPro" id="IPR036390">
    <property type="entry name" value="WH_DNA-bd_sf"/>
</dbReference>
<dbReference type="SUPFAM" id="SSF46785">
    <property type="entry name" value="Winged helix' DNA-binding domain"/>
    <property type="match status" value="1"/>
</dbReference>
<feature type="non-terminal residue" evidence="2">
    <location>
        <position position="1"/>
    </location>
</feature>
<name>K1T175_9ZZZZ</name>
<dbReference type="EMBL" id="AJWZ01006422">
    <property type="protein sequence ID" value="EKC59835.1"/>
    <property type="molecule type" value="Genomic_DNA"/>
</dbReference>
<dbReference type="InterPro" id="IPR014710">
    <property type="entry name" value="RmlC-like_jellyroll"/>
</dbReference>
<dbReference type="GO" id="GO:0003677">
    <property type="term" value="F:DNA binding"/>
    <property type="evidence" value="ECO:0007669"/>
    <property type="project" value="InterPro"/>
</dbReference>
<reference evidence="2" key="1">
    <citation type="journal article" date="2013" name="Environ. Microbiol.">
        <title>Microbiota from the distal guts of lean and obese adolescents exhibit partial functional redundancy besides clear differences in community structure.</title>
        <authorList>
            <person name="Ferrer M."/>
            <person name="Ruiz A."/>
            <person name="Lanza F."/>
            <person name="Haange S.B."/>
            <person name="Oberbach A."/>
            <person name="Till H."/>
            <person name="Bargiela R."/>
            <person name="Campoy C."/>
            <person name="Segura M.T."/>
            <person name="Richter M."/>
            <person name="von Bergen M."/>
            <person name="Seifert J."/>
            <person name="Suarez A."/>
        </authorList>
    </citation>
    <scope>NUCLEOTIDE SEQUENCE</scope>
</reference>
<proteinExistence type="predicted"/>
<sequence length="148" mass="16286">SGGCCMLNTLDSAAPGDTVPILQATSDAVFAYINIVALRPLCAESPVVQQFLQCTQARNVQTVLNNIEYYFFHPLRSCIARVGSKKADAHPEDGFARITHEEISHHLGTTREVISRELEGMRQMGLLRTGRGKIYVLDRPALEGMANL</sequence>
<dbReference type="InterPro" id="IPR012318">
    <property type="entry name" value="HTH_CRP"/>
</dbReference>
<dbReference type="Pfam" id="PF13545">
    <property type="entry name" value="HTH_Crp_2"/>
    <property type="match status" value="1"/>
</dbReference>
<dbReference type="AlphaFoldDB" id="K1T175"/>
<evidence type="ECO:0000313" key="2">
    <source>
        <dbReference type="EMBL" id="EKC59835.1"/>
    </source>
</evidence>
<protein>
    <submittedName>
        <fullName evidence="2">Transcriptional regulator, Crp/Fnr family</fullName>
    </submittedName>
</protein>
<evidence type="ECO:0000259" key="1">
    <source>
        <dbReference type="Pfam" id="PF13545"/>
    </source>
</evidence>
<gene>
    <name evidence="2" type="ORF">OBE_09275</name>
</gene>
<feature type="domain" description="HTH crp-type" evidence="1">
    <location>
        <begin position="96"/>
        <end position="143"/>
    </location>
</feature>